<evidence type="ECO:0000313" key="3">
    <source>
        <dbReference type="EMBL" id="RVU38316.1"/>
    </source>
</evidence>
<dbReference type="OrthoDB" id="7375081at2"/>
<dbReference type="PANTHER" id="PTHR33376:SF3">
    <property type="entry name" value="C4-DICARBOXYLATE-BINDING PROTEIN"/>
    <property type="match status" value="1"/>
</dbReference>
<keyword evidence="4" id="KW-1185">Reference proteome</keyword>
<dbReference type="AlphaFoldDB" id="A0A437QV53"/>
<gene>
    <name evidence="3" type="ORF">EOI86_03220</name>
</gene>
<dbReference type="Proteomes" id="UP000287447">
    <property type="component" value="Unassembled WGS sequence"/>
</dbReference>
<feature type="signal peptide" evidence="2">
    <location>
        <begin position="1"/>
        <end position="24"/>
    </location>
</feature>
<dbReference type="EMBL" id="SADE01000001">
    <property type="protein sequence ID" value="RVU38316.1"/>
    <property type="molecule type" value="Genomic_DNA"/>
</dbReference>
<evidence type="ECO:0000313" key="4">
    <source>
        <dbReference type="Proteomes" id="UP000287447"/>
    </source>
</evidence>
<dbReference type="GO" id="GO:0055085">
    <property type="term" value="P:transmembrane transport"/>
    <property type="evidence" value="ECO:0007669"/>
    <property type="project" value="InterPro"/>
</dbReference>
<dbReference type="Gene3D" id="3.40.190.170">
    <property type="entry name" value="Bacterial extracellular solute-binding protein, family 7"/>
    <property type="match status" value="1"/>
</dbReference>
<dbReference type="RefSeq" id="WP_127763688.1">
    <property type="nucleotide sequence ID" value="NZ_SADE01000001.1"/>
</dbReference>
<dbReference type="GO" id="GO:0030288">
    <property type="term" value="C:outer membrane-bounded periplasmic space"/>
    <property type="evidence" value="ECO:0007669"/>
    <property type="project" value="InterPro"/>
</dbReference>
<dbReference type="InterPro" id="IPR004682">
    <property type="entry name" value="TRAP_DctP"/>
</dbReference>
<accession>A0A437QV53</accession>
<feature type="chain" id="PRO_5019265353" evidence="2">
    <location>
        <begin position="25"/>
        <end position="325"/>
    </location>
</feature>
<evidence type="ECO:0000256" key="2">
    <source>
        <dbReference type="SAM" id="SignalP"/>
    </source>
</evidence>
<name>A0A437QV53_9PROT</name>
<reference evidence="4" key="1">
    <citation type="submission" date="2019-01" db="EMBL/GenBank/DDBJ databases">
        <title>Gri0909 isolated from a small marine red alga.</title>
        <authorList>
            <person name="Kim J."/>
            <person name="Jeong S.E."/>
            <person name="Jeon C.O."/>
        </authorList>
    </citation>
    <scope>NUCLEOTIDE SEQUENCE [LARGE SCALE GENOMIC DNA]</scope>
    <source>
        <strain evidence="4">Gri0909</strain>
    </source>
</reference>
<protein>
    <submittedName>
        <fullName evidence="3">DctP family TRAP transporter solute-binding subunit</fullName>
    </submittedName>
</protein>
<sequence>MKFGKSLALGTALLLATLSTQTMAADFTLKLGSVLSPTDPLQIAAEGFKKSVEEKSGGRIEVQLFPSSQLGDTQDMMDQAAAGANVGTFVEASRVSVFVPEFNVLVAPYAFSDVSELAEFVESDTFASWNEKLKEKSGLTLLSFNWYQGARHMLTKKPITKPADLNGVRVRTIGQPLWVETINAMGAVATPLPWAEVYPSLQTGVIDGAEAQPSAIWGAKLYEVIKNVTLTKHIFLMSGMLVSDAWLKSLPADLQAIVTEESKRWGASALKSNVDGAEKIFNDIRATGVEVTAIDIAPFRDAVKPVWDKLELTDLVAEVQKTLGN</sequence>
<dbReference type="PANTHER" id="PTHR33376">
    <property type="match status" value="1"/>
</dbReference>
<evidence type="ECO:0000256" key="1">
    <source>
        <dbReference type="ARBA" id="ARBA00022729"/>
    </source>
</evidence>
<dbReference type="Pfam" id="PF03480">
    <property type="entry name" value="DctP"/>
    <property type="match status" value="1"/>
</dbReference>
<comment type="caution">
    <text evidence="3">The sequence shown here is derived from an EMBL/GenBank/DDBJ whole genome shotgun (WGS) entry which is preliminary data.</text>
</comment>
<dbReference type="PIRSF" id="PIRSF006470">
    <property type="entry name" value="DctB"/>
    <property type="match status" value="1"/>
</dbReference>
<dbReference type="InterPro" id="IPR018389">
    <property type="entry name" value="DctP_fam"/>
</dbReference>
<keyword evidence="1 2" id="KW-0732">Signal</keyword>
<proteinExistence type="predicted"/>
<dbReference type="NCBIfam" id="TIGR00787">
    <property type="entry name" value="dctP"/>
    <property type="match status" value="1"/>
</dbReference>
<dbReference type="CDD" id="cd13669">
    <property type="entry name" value="PBP2_TRAP_TM0322_like"/>
    <property type="match status" value="1"/>
</dbReference>
<dbReference type="InterPro" id="IPR038404">
    <property type="entry name" value="TRAP_DctP_sf"/>
</dbReference>
<organism evidence="3 4">
    <name type="scientific">Hwanghaeella grinnelliae</name>
    <dbReference type="NCBI Taxonomy" id="2500179"/>
    <lineage>
        <taxon>Bacteria</taxon>
        <taxon>Pseudomonadati</taxon>
        <taxon>Pseudomonadota</taxon>
        <taxon>Alphaproteobacteria</taxon>
        <taxon>Rhodospirillales</taxon>
        <taxon>Rhodospirillaceae</taxon>
        <taxon>Hwanghaeella</taxon>
    </lineage>
</organism>
<dbReference type="NCBIfam" id="NF037995">
    <property type="entry name" value="TRAP_S1"/>
    <property type="match status" value="1"/>
</dbReference>